<dbReference type="PANTHER" id="PTHR12553:SF49">
    <property type="entry name" value="ZINC PHOSPHODIESTERASE ELAC PROTEIN 2"/>
    <property type="match status" value="1"/>
</dbReference>
<dbReference type="CDD" id="cd07718">
    <property type="entry name" value="RNaseZ_ELAC1_ELAC2-C-term-like_MBL-fold"/>
    <property type="match status" value="1"/>
</dbReference>
<reference evidence="14 15" key="1">
    <citation type="submission" date="2021-08" db="EMBL/GenBank/DDBJ databases">
        <title>Draft Genome Sequence of Phanerochaete sordida strain YK-624.</title>
        <authorList>
            <person name="Mori T."/>
            <person name="Dohra H."/>
            <person name="Suzuki T."/>
            <person name="Kawagishi H."/>
            <person name="Hirai H."/>
        </authorList>
    </citation>
    <scope>NUCLEOTIDE SEQUENCE [LARGE SCALE GENOMIC DNA]</scope>
    <source>
        <strain evidence="14 15">YK-624</strain>
    </source>
</reference>
<keyword evidence="9" id="KW-0378">Hydrolase</keyword>
<dbReference type="EMBL" id="BPQB01000004">
    <property type="protein sequence ID" value="GJE86668.1"/>
    <property type="molecule type" value="Genomic_DNA"/>
</dbReference>
<keyword evidence="8" id="KW-0255">Endonuclease</keyword>
<dbReference type="InterPro" id="IPR001279">
    <property type="entry name" value="Metallo-B-lactamas"/>
</dbReference>
<sequence length="873" mass="95547">MLWSNSVVSTVSSDTEPTIIINFDTAKYIFNAGENTTRAFRQQKQSWRGAKGVFLTGVGTQRGSGLPGLLMSLADSGVQAVNLVGPPGTKHFLAHMRTYLYRPNLYVGPIEADPYGKHGGLQPEPLYTDENLRIYGIPLSATLNDASDASEAGSKRKRAPSPDVSHKRGKHSTQEDTVKLSLVERSQQPDFNPADLTGDEAQAWRTLIIKGMFMQKAPAPKSRLKGKRAGEDLAIVPAPDEDAETSPAPAKGRAVSQFQSPLPKYDASKATLCYVCVGPRIRGKFDNERATQLQIPDGRCRADLIRGNAITFMVDDGEGGKIERTVKPEDVIGASSSPKVVMVFDVPTRDHIPSLVSTFETSSFYKTFLGSEHVDEHAVFAIYHLCGEGVLEDERYKVLINKFAPEVHHLVASREHSPDPVTFTTAAYYQTRMNQLDPKMFPTLKFNLEPRKQLGDITGLPENTIAMCANLSFSIKPVSPPMVVPAGTDFSQVVHSSEAQTLPDAVQAAFQTAKERADEALKGRQSRPGDDVIVTPLGTSSAVPSTWRNVSSTLIQIPKHGNILLDAGEGTWGQLIRLFGDDPARKSGVWAVLRDLKCIFLSHGHGDHHIGTAKILAMRQLMGPTQPLYVVGTRPILMLLREYNEIEDLGLDSSGDTGVETILSDSIRWDGRDKGYGMQMVMPWQDPTLNTLSKSAMCNALGLTDFATVEVMHAMRAYGCVIKHDDKWSITFSGDTRPTNNLVYAGRNSTLLIHEATMGDDQGELARQKAHSTFGEAVNIGRRMRAENTLLTHFSARYPRLPPPEQNPGAPRSPGGTSAPVLALAVDHTCVRLGDFAKLRAYLPALEQNFQDVVAQDSAEAEEDEVDHSKVSW</sequence>
<evidence type="ECO:0000256" key="9">
    <source>
        <dbReference type="ARBA" id="ARBA00022801"/>
    </source>
</evidence>
<dbReference type="InterPro" id="IPR047151">
    <property type="entry name" value="RNZ2-like"/>
</dbReference>
<dbReference type="Pfam" id="PF12706">
    <property type="entry name" value="Lactamase_B_2"/>
    <property type="match status" value="1"/>
</dbReference>
<evidence type="ECO:0000313" key="15">
    <source>
        <dbReference type="Proteomes" id="UP000703269"/>
    </source>
</evidence>
<evidence type="ECO:0000259" key="12">
    <source>
        <dbReference type="Pfam" id="PF12706"/>
    </source>
</evidence>
<dbReference type="InterPro" id="IPR036866">
    <property type="entry name" value="RibonucZ/Hydroxyglut_hydro"/>
</dbReference>
<evidence type="ECO:0000256" key="6">
    <source>
        <dbReference type="ARBA" id="ARBA00022722"/>
    </source>
</evidence>
<evidence type="ECO:0000256" key="8">
    <source>
        <dbReference type="ARBA" id="ARBA00022759"/>
    </source>
</evidence>
<dbReference type="Proteomes" id="UP000703269">
    <property type="component" value="Unassembled WGS sequence"/>
</dbReference>
<keyword evidence="5" id="KW-0819">tRNA processing</keyword>
<dbReference type="InterPro" id="IPR027794">
    <property type="entry name" value="tRNase_Z_dom"/>
</dbReference>
<evidence type="ECO:0000256" key="7">
    <source>
        <dbReference type="ARBA" id="ARBA00022723"/>
    </source>
</evidence>
<dbReference type="GO" id="GO:0005739">
    <property type="term" value="C:mitochondrion"/>
    <property type="evidence" value="ECO:0007669"/>
    <property type="project" value="TreeGrafter"/>
</dbReference>
<dbReference type="Pfam" id="PF13691">
    <property type="entry name" value="Lactamase_B_4"/>
    <property type="match status" value="1"/>
</dbReference>
<gene>
    <name evidence="14" type="ORF">PsYK624_027490</name>
</gene>
<dbReference type="GO" id="GO:0046872">
    <property type="term" value="F:metal ion binding"/>
    <property type="evidence" value="ECO:0007669"/>
    <property type="project" value="UniProtKB-KW"/>
</dbReference>
<dbReference type="Gene3D" id="3.60.15.10">
    <property type="entry name" value="Ribonuclease Z/Hydroxyacylglutathione hydrolase-like"/>
    <property type="match status" value="2"/>
</dbReference>
<keyword evidence="7" id="KW-0479">Metal-binding</keyword>
<proteinExistence type="inferred from homology"/>
<evidence type="ECO:0000256" key="10">
    <source>
        <dbReference type="ARBA" id="ARBA00022833"/>
    </source>
</evidence>
<keyword evidence="10" id="KW-0862">Zinc</keyword>
<evidence type="ECO:0000256" key="2">
    <source>
        <dbReference type="ARBA" id="ARBA00001947"/>
    </source>
</evidence>
<dbReference type="EC" id="3.1.26.11" evidence="4"/>
<keyword evidence="6" id="KW-0540">Nuclease</keyword>
<name>A0A9P3LA59_9APHY</name>
<protein>
    <recommendedName>
        <fullName evidence="4">ribonuclease Z</fullName>
        <ecNumber evidence="4">3.1.26.11</ecNumber>
    </recommendedName>
</protein>
<comment type="catalytic activity">
    <reaction evidence="1">
        <text>Endonucleolytic cleavage of RNA, removing extra 3' nucleotides from tRNA precursor, generating 3' termini of tRNAs. A 3'-hydroxy group is left at the tRNA terminus and a 5'-phosphoryl group is left at the trailer molecule.</text>
        <dbReference type="EC" id="3.1.26.11"/>
    </reaction>
</comment>
<comment type="similarity">
    <text evidence="3">Belongs to the RNase Z family.</text>
</comment>
<dbReference type="AlphaFoldDB" id="A0A9P3LA59"/>
<feature type="region of interest" description="Disordered" evidence="11">
    <location>
        <begin position="146"/>
        <end position="179"/>
    </location>
</feature>
<feature type="domain" description="tRNase Z endonuclease" evidence="13">
    <location>
        <begin position="6"/>
        <end position="58"/>
    </location>
</feature>
<evidence type="ECO:0000256" key="11">
    <source>
        <dbReference type="SAM" id="MobiDB-lite"/>
    </source>
</evidence>
<organism evidence="14 15">
    <name type="scientific">Phanerochaete sordida</name>
    <dbReference type="NCBI Taxonomy" id="48140"/>
    <lineage>
        <taxon>Eukaryota</taxon>
        <taxon>Fungi</taxon>
        <taxon>Dikarya</taxon>
        <taxon>Basidiomycota</taxon>
        <taxon>Agaricomycotina</taxon>
        <taxon>Agaricomycetes</taxon>
        <taxon>Polyporales</taxon>
        <taxon>Phanerochaetaceae</taxon>
        <taxon>Phanerochaete</taxon>
    </lineage>
</organism>
<feature type="domain" description="Metallo-beta-lactamase" evidence="12">
    <location>
        <begin position="562"/>
        <end position="794"/>
    </location>
</feature>
<comment type="caution">
    <text evidence="14">The sequence shown here is derived from an EMBL/GenBank/DDBJ whole genome shotgun (WGS) entry which is preliminary data.</text>
</comment>
<evidence type="ECO:0000259" key="13">
    <source>
        <dbReference type="Pfam" id="PF13691"/>
    </source>
</evidence>
<dbReference type="OrthoDB" id="527344at2759"/>
<evidence type="ECO:0000256" key="1">
    <source>
        <dbReference type="ARBA" id="ARBA00000402"/>
    </source>
</evidence>
<dbReference type="GO" id="GO:1990180">
    <property type="term" value="P:mitochondrial tRNA 3'-end processing"/>
    <property type="evidence" value="ECO:0007669"/>
    <property type="project" value="TreeGrafter"/>
</dbReference>
<feature type="region of interest" description="Disordered" evidence="11">
    <location>
        <begin position="797"/>
        <end position="817"/>
    </location>
</feature>
<keyword evidence="15" id="KW-1185">Reference proteome</keyword>
<dbReference type="GO" id="GO:0042781">
    <property type="term" value="F:3'-tRNA processing endoribonuclease activity"/>
    <property type="evidence" value="ECO:0007669"/>
    <property type="project" value="UniProtKB-EC"/>
</dbReference>
<dbReference type="PANTHER" id="PTHR12553">
    <property type="entry name" value="ZINC PHOSPHODIESTERASE ELAC PROTEIN 2"/>
    <property type="match status" value="1"/>
</dbReference>
<comment type="cofactor">
    <cofactor evidence="2">
        <name>Zn(2+)</name>
        <dbReference type="ChEBI" id="CHEBI:29105"/>
    </cofactor>
</comment>
<accession>A0A9P3LA59</accession>
<evidence type="ECO:0000256" key="3">
    <source>
        <dbReference type="ARBA" id="ARBA00007823"/>
    </source>
</evidence>
<evidence type="ECO:0000256" key="4">
    <source>
        <dbReference type="ARBA" id="ARBA00012477"/>
    </source>
</evidence>
<dbReference type="SUPFAM" id="SSF56281">
    <property type="entry name" value="Metallo-hydrolase/oxidoreductase"/>
    <property type="match status" value="2"/>
</dbReference>
<evidence type="ECO:0000256" key="5">
    <source>
        <dbReference type="ARBA" id="ARBA00022694"/>
    </source>
</evidence>
<evidence type="ECO:0000313" key="14">
    <source>
        <dbReference type="EMBL" id="GJE86668.1"/>
    </source>
</evidence>